<dbReference type="Gene3D" id="3.30.2400.10">
    <property type="entry name" value="Major capsid protein gp5"/>
    <property type="match status" value="1"/>
</dbReference>
<dbReference type="Pfam" id="PF05065">
    <property type="entry name" value="Phage_capsid"/>
    <property type="match status" value="1"/>
</dbReference>
<dbReference type="SUPFAM" id="SSF56563">
    <property type="entry name" value="Major capsid protein gp5"/>
    <property type="match status" value="1"/>
</dbReference>
<dbReference type="RefSeq" id="WP_198621236.1">
    <property type="nucleotide sequence ID" value="NZ_JACOIF010000077.1"/>
</dbReference>
<evidence type="ECO:0000313" key="3">
    <source>
        <dbReference type="EMBL" id="MDZ4910049.1"/>
    </source>
</evidence>
<proteinExistence type="predicted"/>
<dbReference type="AlphaFoldDB" id="A0AAW9I2F9"/>
<name>A0AAW9I2F9_CLOPF</name>
<accession>A0AAW9I2F9</accession>
<comment type="subcellular location">
    <subcellularLocation>
        <location evidence="1">Virion</location>
    </subcellularLocation>
</comment>
<dbReference type="InterPro" id="IPR054612">
    <property type="entry name" value="Phage_capsid-like_C"/>
</dbReference>
<gene>
    <name evidence="3" type="ORF">GNF68_13470</name>
</gene>
<organism evidence="3 4">
    <name type="scientific">Clostridium perfringens</name>
    <dbReference type="NCBI Taxonomy" id="1502"/>
    <lineage>
        <taxon>Bacteria</taxon>
        <taxon>Bacillati</taxon>
        <taxon>Bacillota</taxon>
        <taxon>Clostridia</taxon>
        <taxon>Eubacteriales</taxon>
        <taxon>Clostridiaceae</taxon>
        <taxon>Clostridium</taxon>
    </lineage>
</organism>
<reference evidence="3" key="1">
    <citation type="submission" date="2019-11" db="EMBL/GenBank/DDBJ databases">
        <title>Characterization of Clostridium perfringens isolates from swine manure treated agricultural soils.</title>
        <authorList>
            <person name="Wushke S.T."/>
        </authorList>
    </citation>
    <scope>NUCLEOTIDE SEQUENCE</scope>
    <source>
        <strain evidence="3">X94</strain>
    </source>
</reference>
<protein>
    <submittedName>
        <fullName evidence="3">Phage major capsid protein</fullName>
    </submittedName>
</protein>
<sequence>MNKLKQLTEKRYSLVAKMEAAVEKREYDSYDKIEAELRELDAEIFAIKQKQESKIQSATEDNLIRAEELTETQFVRAFAPEESTVGFEDFTRALLFNDGEHRNNTNVDGSVIIPTSIAAQVIHKATNNSVLLRKTPVLSMDAPTAIIGRVKDNVEVDFKEKMAPGLQTGLGLEGVKLEAKTLYAWVRIAEEDLQDLVNLQSILHTAFAGAVAETIDKNFLYTNEKASSKPGVYPKGIMDSETINSIQVDTIDYDAILKGSLEIAKNNGAANAVGINPIDEFSLYMLKDSSGQYIQPPMGLPTGPYTTSNGVNPGDVLVFDKNAIVVGIRREMDVKVMPELTDGAVLMRVMFRCDVATTQDKHICKVTKAAAK</sequence>
<dbReference type="Proteomes" id="UP001288778">
    <property type="component" value="Unassembled WGS sequence"/>
</dbReference>
<comment type="caution">
    <text evidence="3">The sequence shown here is derived from an EMBL/GenBank/DDBJ whole genome shotgun (WGS) entry which is preliminary data.</text>
</comment>
<dbReference type="EMBL" id="WNUI01000056">
    <property type="protein sequence ID" value="MDZ4910049.1"/>
    <property type="molecule type" value="Genomic_DNA"/>
</dbReference>
<evidence type="ECO:0000259" key="2">
    <source>
        <dbReference type="Pfam" id="PF05065"/>
    </source>
</evidence>
<dbReference type="Gene3D" id="3.30.2320.10">
    <property type="entry name" value="hypothetical protein PF0899 domain"/>
    <property type="match status" value="1"/>
</dbReference>
<evidence type="ECO:0000313" key="4">
    <source>
        <dbReference type="Proteomes" id="UP001288778"/>
    </source>
</evidence>
<feature type="domain" description="Phage capsid-like C-terminal" evidence="2">
    <location>
        <begin position="109"/>
        <end position="366"/>
    </location>
</feature>
<dbReference type="NCBIfam" id="TIGR01554">
    <property type="entry name" value="major_cap_HK97"/>
    <property type="match status" value="1"/>
</dbReference>
<evidence type="ECO:0000256" key="1">
    <source>
        <dbReference type="ARBA" id="ARBA00004328"/>
    </source>
</evidence>
<dbReference type="InterPro" id="IPR024455">
    <property type="entry name" value="Phage_capsid"/>
</dbReference>